<protein>
    <submittedName>
        <fullName evidence="1">Uncharacterized protein</fullName>
    </submittedName>
</protein>
<dbReference type="AlphaFoldDB" id="A0A0F9LV46"/>
<comment type="caution">
    <text evidence="1">The sequence shown here is derived from an EMBL/GenBank/DDBJ whole genome shotgun (WGS) entry which is preliminary data.</text>
</comment>
<reference evidence="1" key="1">
    <citation type="journal article" date="2015" name="Nature">
        <title>Complex archaea that bridge the gap between prokaryotes and eukaryotes.</title>
        <authorList>
            <person name="Spang A."/>
            <person name="Saw J.H."/>
            <person name="Jorgensen S.L."/>
            <person name="Zaremba-Niedzwiedzka K."/>
            <person name="Martijn J."/>
            <person name="Lind A.E."/>
            <person name="van Eijk R."/>
            <person name="Schleper C."/>
            <person name="Guy L."/>
            <person name="Ettema T.J."/>
        </authorList>
    </citation>
    <scope>NUCLEOTIDE SEQUENCE</scope>
</reference>
<dbReference type="EMBL" id="LAZR01010206">
    <property type="protein sequence ID" value="KKM68235.1"/>
    <property type="molecule type" value="Genomic_DNA"/>
</dbReference>
<gene>
    <name evidence="1" type="ORF">LCGC14_1462920</name>
</gene>
<evidence type="ECO:0000313" key="1">
    <source>
        <dbReference type="EMBL" id="KKM68235.1"/>
    </source>
</evidence>
<sequence>MSEKQFKFIAMENIDQKVVQVIMYEDKEQAGTLIMTTEGWEEFQEQIRRTKLRCEG</sequence>
<organism evidence="1">
    <name type="scientific">marine sediment metagenome</name>
    <dbReference type="NCBI Taxonomy" id="412755"/>
    <lineage>
        <taxon>unclassified sequences</taxon>
        <taxon>metagenomes</taxon>
        <taxon>ecological metagenomes</taxon>
    </lineage>
</organism>
<proteinExistence type="predicted"/>
<accession>A0A0F9LV46</accession>
<name>A0A0F9LV46_9ZZZZ</name>